<feature type="region of interest" description="Disordered" evidence="1">
    <location>
        <begin position="188"/>
        <end position="208"/>
    </location>
</feature>
<dbReference type="RefSeq" id="WP_228353206.1">
    <property type="nucleotide sequence ID" value="NZ_JACEGA010000001.1"/>
</dbReference>
<reference evidence="3 4" key="1">
    <citation type="submission" date="2020-07" db="EMBL/GenBank/DDBJ databases">
        <title>Characterization and genome sequencing of isolate MD1, a novel member within the family Lachnospiraceae.</title>
        <authorList>
            <person name="Rettenmaier R."/>
            <person name="Di Bello L."/>
            <person name="Zinser C."/>
            <person name="Scheitz K."/>
            <person name="Liebl W."/>
            <person name="Zverlov V."/>
        </authorList>
    </citation>
    <scope>NUCLEOTIDE SEQUENCE [LARGE SCALE GENOMIC DNA]</scope>
    <source>
        <strain evidence="3 4">MD1</strain>
    </source>
</reference>
<dbReference type="Proteomes" id="UP000574276">
    <property type="component" value="Unassembled WGS sequence"/>
</dbReference>
<feature type="signal peptide" evidence="2">
    <location>
        <begin position="1"/>
        <end position="32"/>
    </location>
</feature>
<feature type="chain" id="PRO_5032998112" evidence="2">
    <location>
        <begin position="33"/>
        <end position="299"/>
    </location>
</feature>
<name>A0A839K0Y0_9FIRM</name>
<evidence type="ECO:0000256" key="2">
    <source>
        <dbReference type="SAM" id="SignalP"/>
    </source>
</evidence>
<dbReference type="EMBL" id="JACEGA010000001">
    <property type="protein sequence ID" value="MBB2183573.1"/>
    <property type="molecule type" value="Genomic_DNA"/>
</dbReference>
<evidence type="ECO:0000313" key="3">
    <source>
        <dbReference type="EMBL" id="MBB2183573.1"/>
    </source>
</evidence>
<evidence type="ECO:0000313" key="4">
    <source>
        <dbReference type="Proteomes" id="UP000574276"/>
    </source>
</evidence>
<sequence>MKKYLTIKQVSIFTALLLTLSLLLTGCGKTGAESEEAETKTATLWAGTTQSDLISEPMEYTGELTAEKLAKGLSEWTGLDFFVTDSDAPDGISVDWAENSTLIAGLDDRAQKDDFHFYDAESLRWFMMDSLLYTLNTNLSPENVYYTRNEGQALTFDELSPVSEFPTDLPYMGSVFYFSHEGGRGDLIDENGDVTNSESDPDDTGQPEWWGTYQNDELGFSVIITEYSETGFWAEISLLRNGSIVLAAQVDVNPEHNLYATFGDFRINFSLTEDFRAVEIMGYEDSEWAHLFGTYTKLE</sequence>
<keyword evidence="4" id="KW-1185">Reference proteome</keyword>
<accession>A0A839K0Y0</accession>
<dbReference type="AlphaFoldDB" id="A0A839K0Y0"/>
<protein>
    <submittedName>
        <fullName evidence="3">Uncharacterized protein</fullName>
    </submittedName>
</protein>
<gene>
    <name evidence="3" type="ORF">H0486_11875</name>
</gene>
<evidence type="ECO:0000256" key="1">
    <source>
        <dbReference type="SAM" id="MobiDB-lite"/>
    </source>
</evidence>
<keyword evidence="2" id="KW-0732">Signal</keyword>
<comment type="caution">
    <text evidence="3">The sequence shown here is derived from an EMBL/GenBank/DDBJ whole genome shotgun (WGS) entry which is preliminary data.</text>
</comment>
<organism evidence="3 4">
    <name type="scientific">Variimorphobacter saccharofermentans</name>
    <dbReference type="NCBI Taxonomy" id="2755051"/>
    <lineage>
        <taxon>Bacteria</taxon>
        <taxon>Bacillati</taxon>
        <taxon>Bacillota</taxon>
        <taxon>Clostridia</taxon>
        <taxon>Lachnospirales</taxon>
        <taxon>Lachnospiraceae</taxon>
        <taxon>Variimorphobacter</taxon>
    </lineage>
</organism>
<dbReference type="PROSITE" id="PS51257">
    <property type="entry name" value="PROKAR_LIPOPROTEIN"/>
    <property type="match status" value="1"/>
</dbReference>
<proteinExistence type="predicted"/>